<protein>
    <recommendedName>
        <fullName evidence="3">Zeta toxin domain-containing protein</fullName>
    </recommendedName>
</protein>
<dbReference type="AlphaFoldDB" id="A0A388TM89"/>
<dbReference type="PANTHER" id="PTHR39206">
    <property type="entry name" value="SLL8004 PROTEIN"/>
    <property type="match status" value="1"/>
</dbReference>
<dbReference type="Proteomes" id="UP000282196">
    <property type="component" value="Unassembled WGS sequence"/>
</dbReference>
<dbReference type="PANTHER" id="PTHR39206:SF1">
    <property type="entry name" value="SLL8004 PROTEIN"/>
    <property type="match status" value="1"/>
</dbReference>
<dbReference type="InterPro" id="IPR027417">
    <property type="entry name" value="P-loop_NTPase"/>
</dbReference>
<reference evidence="1 2" key="1">
    <citation type="journal article" date="2019" name="ISME J.">
        <title>Genome analyses of uncultured TG2/ZB3 bacteria in 'Margulisbacteria' specifically attached to ectosymbiotic spirochetes of protists in the termite gut.</title>
        <authorList>
            <person name="Utami Y.D."/>
            <person name="Kuwahara H."/>
            <person name="Igai K."/>
            <person name="Murakami T."/>
            <person name="Sugaya K."/>
            <person name="Morikawa T."/>
            <person name="Nagura Y."/>
            <person name="Yuki M."/>
            <person name="Deevong P."/>
            <person name="Inoue T."/>
            <person name="Kihara K."/>
            <person name="Lo N."/>
            <person name="Yamada A."/>
            <person name="Ohkuma M."/>
            <person name="Hongoh Y."/>
        </authorList>
    </citation>
    <scope>NUCLEOTIDE SEQUENCE [LARGE SCALE GENOMIC DNA]</scope>
    <source>
        <strain evidence="1">RsDinE6-01</strain>
    </source>
</reference>
<proteinExistence type="predicted"/>
<organism evidence="1 2">
    <name type="scientific">Candidatus Termititenax dinenymphae</name>
    <dbReference type="NCBI Taxonomy" id="2218523"/>
    <lineage>
        <taxon>Bacteria</taxon>
        <taxon>Bacillati</taxon>
        <taxon>Candidatus Margulisiibacteriota</taxon>
        <taxon>Candidatus Termititenacia</taxon>
        <taxon>Candidatus Termititenacales</taxon>
        <taxon>Candidatus Termititenacaceae</taxon>
        <taxon>Candidatus Termititenax</taxon>
    </lineage>
</organism>
<evidence type="ECO:0000313" key="2">
    <source>
        <dbReference type="Proteomes" id="UP000282196"/>
    </source>
</evidence>
<accession>A0A388TM89</accession>
<comment type="caution">
    <text evidence="1">The sequence shown here is derived from an EMBL/GenBank/DDBJ whole genome shotgun (WGS) entry which is preliminary data.</text>
</comment>
<dbReference type="Gene3D" id="3.40.50.300">
    <property type="entry name" value="P-loop containing nucleotide triphosphate hydrolases"/>
    <property type="match status" value="1"/>
</dbReference>
<keyword evidence="2" id="KW-1185">Reference proteome</keyword>
<name>A0A388TM89_9BACT</name>
<evidence type="ECO:0008006" key="3">
    <source>
        <dbReference type="Google" id="ProtNLM"/>
    </source>
</evidence>
<evidence type="ECO:0000313" key="1">
    <source>
        <dbReference type="EMBL" id="GBR77455.1"/>
    </source>
</evidence>
<gene>
    <name evidence="1" type="ORF">RDn1_114</name>
</gene>
<dbReference type="EMBL" id="BGZP01000002">
    <property type="protein sequence ID" value="GBR77455.1"/>
    <property type="molecule type" value="Genomic_DNA"/>
</dbReference>
<sequence length="124" mass="14317">MQTAELQRYKAIADGRSFSFESVFSTTAKLEFLKFAQTQDYLITAIYIVTKNPQININRIHERVLSGGHDVPKAKIISRYYKSLKLMHSCLEVADNFFLFDNSGEKPKKPQLVLEKHHQKIILS</sequence>